<organism evidence="2 3">
    <name type="scientific">Gossypium barbadense</name>
    <name type="common">Sea Island cotton</name>
    <name type="synonym">Hibiscus barbadensis</name>
    <dbReference type="NCBI Taxonomy" id="3634"/>
    <lineage>
        <taxon>Eukaryota</taxon>
        <taxon>Viridiplantae</taxon>
        <taxon>Streptophyta</taxon>
        <taxon>Embryophyta</taxon>
        <taxon>Tracheophyta</taxon>
        <taxon>Spermatophyta</taxon>
        <taxon>Magnoliopsida</taxon>
        <taxon>eudicotyledons</taxon>
        <taxon>Gunneridae</taxon>
        <taxon>Pentapetalae</taxon>
        <taxon>rosids</taxon>
        <taxon>malvids</taxon>
        <taxon>Malvales</taxon>
        <taxon>Malvaceae</taxon>
        <taxon>Malvoideae</taxon>
        <taxon>Gossypium</taxon>
    </lineage>
</organism>
<feature type="region of interest" description="Disordered" evidence="1">
    <location>
        <begin position="168"/>
        <end position="198"/>
    </location>
</feature>
<name>A0A2P5W717_GOSBA</name>
<evidence type="ECO:0000313" key="2">
    <source>
        <dbReference type="EMBL" id="PPR86900.1"/>
    </source>
</evidence>
<proteinExistence type="predicted"/>
<accession>A0A2P5W717</accession>
<sequence length="254" mass="29330">MMVLGTKSLCTRTIGGPRYEPSSRRLFTSSAKTLAYWVRADRKKAESPPFTGQQKNFDRTITITEVGYSNRQTCMKPAGVKNGFLDWSYRCGPYTKLKVRNYHFYRIETLPTLWKISYSERKTPKLHSVMENFDRRKIGQLAKLISERPQGKLPSNTESNPREQLNAITSQDEEGLVTPVPEPRQETETSKGKDELDHNEQKLVSSYFVWETKHSPFKPAILAPHQKLKEMSLKEAHEPFSSNTRGPIHEDRRL</sequence>
<protein>
    <submittedName>
        <fullName evidence="2">Uncharacterized protein</fullName>
    </submittedName>
</protein>
<feature type="compositionally biased region" description="Basic and acidic residues" evidence="1">
    <location>
        <begin position="183"/>
        <end position="198"/>
    </location>
</feature>
<dbReference type="AlphaFoldDB" id="A0A2P5W717"/>
<evidence type="ECO:0000256" key="1">
    <source>
        <dbReference type="SAM" id="MobiDB-lite"/>
    </source>
</evidence>
<reference evidence="2 3" key="1">
    <citation type="submission" date="2015-01" db="EMBL/GenBank/DDBJ databases">
        <title>Genome of allotetraploid Gossypium barbadense reveals genomic plasticity and fiber elongation in cotton evolution.</title>
        <authorList>
            <person name="Chen X."/>
            <person name="Liu X."/>
            <person name="Zhao B."/>
            <person name="Zheng H."/>
            <person name="Hu Y."/>
            <person name="Lu G."/>
            <person name="Yang C."/>
            <person name="Chen J."/>
            <person name="Shan C."/>
            <person name="Zhang L."/>
            <person name="Zhou Y."/>
            <person name="Wang L."/>
            <person name="Guo W."/>
            <person name="Bai Y."/>
            <person name="Ruan J."/>
            <person name="Shangguan X."/>
            <person name="Mao Y."/>
            <person name="Jiang J."/>
            <person name="Zhu Y."/>
            <person name="Lei J."/>
            <person name="Kang H."/>
            <person name="Chen S."/>
            <person name="He X."/>
            <person name="Wang R."/>
            <person name="Wang Y."/>
            <person name="Chen J."/>
            <person name="Wang L."/>
            <person name="Yu S."/>
            <person name="Wang B."/>
            <person name="Wei J."/>
            <person name="Song S."/>
            <person name="Lu X."/>
            <person name="Gao Z."/>
            <person name="Gu W."/>
            <person name="Deng X."/>
            <person name="Ma D."/>
            <person name="Wang S."/>
            <person name="Liang W."/>
            <person name="Fang L."/>
            <person name="Cai C."/>
            <person name="Zhu X."/>
            <person name="Zhou B."/>
            <person name="Zhang Y."/>
            <person name="Chen Z."/>
            <person name="Xu S."/>
            <person name="Zhu R."/>
            <person name="Wang S."/>
            <person name="Zhang T."/>
            <person name="Zhao G."/>
        </authorList>
    </citation>
    <scope>NUCLEOTIDE SEQUENCE [LARGE SCALE GENOMIC DNA]</scope>
    <source>
        <strain evidence="3">cv. Xinhai21</strain>
        <tissue evidence="2">Leaf</tissue>
    </source>
</reference>
<gene>
    <name evidence="2" type="ORF">GOBAR_AA33791</name>
</gene>
<feature type="region of interest" description="Disordered" evidence="1">
    <location>
        <begin position="234"/>
        <end position="254"/>
    </location>
</feature>
<dbReference type="EMBL" id="KZ668808">
    <property type="protein sequence ID" value="PPR86900.1"/>
    <property type="molecule type" value="Genomic_DNA"/>
</dbReference>
<dbReference type="OrthoDB" id="849214at2759"/>
<dbReference type="Proteomes" id="UP000239757">
    <property type="component" value="Unassembled WGS sequence"/>
</dbReference>
<evidence type="ECO:0000313" key="3">
    <source>
        <dbReference type="Proteomes" id="UP000239757"/>
    </source>
</evidence>